<feature type="domain" description="HIG1" evidence="11">
    <location>
        <begin position="1"/>
        <end position="73"/>
    </location>
</feature>
<dbReference type="VEuPathDB" id="FungiDB:DIURU_001222"/>
<dbReference type="InterPro" id="IPR007667">
    <property type="entry name" value="Hypoxia_induced_domain"/>
</dbReference>
<keyword evidence="6" id="KW-0496">Mitochondrion</keyword>
<keyword evidence="5 8" id="KW-0175">Coiled coil</keyword>
<evidence type="ECO:0000256" key="10">
    <source>
        <dbReference type="SAM" id="Phobius"/>
    </source>
</evidence>
<dbReference type="GeneID" id="54779875"/>
<evidence type="ECO:0000256" key="5">
    <source>
        <dbReference type="ARBA" id="ARBA00023054"/>
    </source>
</evidence>
<evidence type="ECO:0000313" key="12">
    <source>
        <dbReference type="EMBL" id="KAA8906040.1"/>
    </source>
</evidence>
<keyword evidence="3 10" id="KW-0812">Transmembrane</keyword>
<proteinExistence type="predicted"/>
<feature type="coiled-coil region" evidence="8">
    <location>
        <begin position="89"/>
        <end position="119"/>
    </location>
</feature>
<dbReference type="OrthoDB" id="6604018at2759"/>
<keyword evidence="4 10" id="KW-1133">Transmembrane helix</keyword>
<evidence type="ECO:0000256" key="8">
    <source>
        <dbReference type="SAM" id="Coils"/>
    </source>
</evidence>
<evidence type="ECO:0000256" key="4">
    <source>
        <dbReference type="ARBA" id="ARBA00022989"/>
    </source>
</evidence>
<dbReference type="OMA" id="YYRTERT"/>
<evidence type="ECO:0000256" key="1">
    <source>
        <dbReference type="ARBA" id="ARBA00004325"/>
    </source>
</evidence>
<dbReference type="PANTHER" id="PTHR12297">
    <property type="entry name" value="HYPOXIA-INDUCBILE GENE 1 HIG1 -RELATED"/>
    <property type="match status" value="1"/>
</dbReference>
<evidence type="ECO:0000256" key="2">
    <source>
        <dbReference type="ARBA" id="ARBA00013887"/>
    </source>
</evidence>
<evidence type="ECO:0000256" key="7">
    <source>
        <dbReference type="ARBA" id="ARBA00023136"/>
    </source>
</evidence>
<feature type="region of interest" description="Disordered" evidence="9">
    <location>
        <begin position="121"/>
        <end position="143"/>
    </location>
</feature>
<accession>A0A642UWX7</accession>
<dbReference type="RefSeq" id="XP_034013953.1">
    <property type="nucleotide sequence ID" value="XM_034153743.1"/>
</dbReference>
<sequence>MWAKCKEQPVVPLGSLATAGAVILAARSMKRGEKLKTQKYFRYRIAFQLITLIALVSGSVLWHKESIDYKARHEQMLHDKAKKREQLWIEELERRDAELQARKRRAEESRAELRRVAAEGFQQEARKSANDDVFATSESSSDK</sequence>
<organism evidence="12 13">
    <name type="scientific">Diutina rugosa</name>
    <name type="common">Yeast</name>
    <name type="synonym">Candida rugosa</name>
    <dbReference type="NCBI Taxonomy" id="5481"/>
    <lineage>
        <taxon>Eukaryota</taxon>
        <taxon>Fungi</taxon>
        <taxon>Dikarya</taxon>
        <taxon>Ascomycota</taxon>
        <taxon>Saccharomycotina</taxon>
        <taxon>Pichiomycetes</taxon>
        <taxon>Debaryomycetaceae</taxon>
        <taxon>Diutina</taxon>
    </lineage>
</organism>
<evidence type="ECO:0000259" key="11">
    <source>
        <dbReference type="PROSITE" id="PS51503"/>
    </source>
</evidence>
<dbReference type="Proteomes" id="UP000449547">
    <property type="component" value="Unassembled WGS sequence"/>
</dbReference>
<protein>
    <recommendedName>
        <fullName evidence="2">Respiratory supercomplex factor 1, mitochondrial</fullName>
    </recommendedName>
</protein>
<dbReference type="Pfam" id="PF04588">
    <property type="entry name" value="HIG_1_N"/>
    <property type="match status" value="1"/>
</dbReference>
<comment type="caution">
    <text evidence="12">The sequence shown here is derived from an EMBL/GenBank/DDBJ whole genome shotgun (WGS) entry which is preliminary data.</text>
</comment>
<dbReference type="PANTHER" id="PTHR12297:SF3">
    <property type="entry name" value="HIG1 DOMAIN FAMILY MEMBER 1A"/>
    <property type="match status" value="1"/>
</dbReference>
<dbReference type="EMBL" id="SWFT01000038">
    <property type="protein sequence ID" value="KAA8906040.1"/>
    <property type="molecule type" value="Genomic_DNA"/>
</dbReference>
<comment type="subcellular location">
    <subcellularLocation>
        <location evidence="1">Mitochondrion membrane</location>
    </subcellularLocation>
</comment>
<dbReference type="AlphaFoldDB" id="A0A642UWX7"/>
<evidence type="ECO:0000256" key="3">
    <source>
        <dbReference type="ARBA" id="ARBA00022692"/>
    </source>
</evidence>
<evidence type="ECO:0000313" key="13">
    <source>
        <dbReference type="Proteomes" id="UP000449547"/>
    </source>
</evidence>
<dbReference type="InterPro" id="IPR050355">
    <property type="entry name" value="RCF1"/>
</dbReference>
<feature type="transmembrane region" description="Helical" evidence="10">
    <location>
        <begin position="41"/>
        <end position="62"/>
    </location>
</feature>
<evidence type="ECO:0000256" key="6">
    <source>
        <dbReference type="ARBA" id="ARBA00023128"/>
    </source>
</evidence>
<dbReference type="GO" id="GO:0031966">
    <property type="term" value="C:mitochondrial membrane"/>
    <property type="evidence" value="ECO:0007669"/>
    <property type="project" value="UniProtKB-SubCell"/>
</dbReference>
<reference evidence="12 13" key="1">
    <citation type="submission" date="2019-07" db="EMBL/GenBank/DDBJ databases">
        <title>Genome assembly of two rare yeast pathogens: Diutina rugosa and Trichomonascus ciferrii.</title>
        <authorList>
            <person name="Mixao V."/>
            <person name="Saus E."/>
            <person name="Hansen A."/>
            <person name="Lass-Flor C."/>
            <person name="Gabaldon T."/>
        </authorList>
    </citation>
    <scope>NUCLEOTIDE SEQUENCE [LARGE SCALE GENOMIC DNA]</scope>
    <source>
        <strain evidence="12 13">CBS 613</strain>
    </source>
</reference>
<keyword evidence="13" id="KW-1185">Reference proteome</keyword>
<name>A0A642UWX7_DIURU</name>
<dbReference type="GO" id="GO:0097250">
    <property type="term" value="P:mitochondrial respirasome assembly"/>
    <property type="evidence" value="ECO:0007669"/>
    <property type="project" value="TreeGrafter"/>
</dbReference>
<feature type="transmembrane region" description="Helical" evidence="10">
    <location>
        <begin position="12"/>
        <end position="29"/>
    </location>
</feature>
<dbReference type="Gene3D" id="6.10.140.1320">
    <property type="match status" value="1"/>
</dbReference>
<evidence type="ECO:0000256" key="9">
    <source>
        <dbReference type="SAM" id="MobiDB-lite"/>
    </source>
</evidence>
<gene>
    <name evidence="12" type="ORF">DIURU_001222</name>
</gene>
<dbReference type="PROSITE" id="PS51503">
    <property type="entry name" value="HIG1"/>
    <property type="match status" value="1"/>
</dbReference>
<keyword evidence="7 10" id="KW-0472">Membrane</keyword>